<evidence type="ECO:0000313" key="10">
    <source>
        <dbReference type="Proteomes" id="UP000597444"/>
    </source>
</evidence>
<evidence type="ECO:0000256" key="7">
    <source>
        <dbReference type="ARBA" id="ARBA00023033"/>
    </source>
</evidence>
<dbReference type="Pfam" id="PF00743">
    <property type="entry name" value="FMO-like"/>
    <property type="match status" value="1"/>
</dbReference>
<accession>A0A8J3IRQ4</accession>
<dbReference type="PANTHER" id="PTHR43872:SF1">
    <property type="entry name" value="MONOOXYGENASE, PUTATIVE (AFU_ORTHOLOGUE AFUA_8G02570)-RELATED"/>
    <property type="match status" value="1"/>
</dbReference>
<keyword evidence="6" id="KW-0560">Oxidoreductase</keyword>
<evidence type="ECO:0000256" key="6">
    <source>
        <dbReference type="ARBA" id="ARBA00023002"/>
    </source>
</evidence>
<dbReference type="Pfam" id="PF13450">
    <property type="entry name" value="NAD_binding_8"/>
    <property type="match status" value="1"/>
</dbReference>
<dbReference type="SUPFAM" id="SSF51905">
    <property type="entry name" value="FAD/NAD(P)-binding domain"/>
    <property type="match status" value="2"/>
</dbReference>
<proteinExistence type="inferred from homology"/>
<keyword evidence="4" id="KW-0274">FAD</keyword>
<dbReference type="FunFam" id="3.50.50.60:FF:000228">
    <property type="entry name" value="FAD-containing monooxygenase EthA"/>
    <property type="match status" value="1"/>
</dbReference>
<dbReference type="InterPro" id="IPR020946">
    <property type="entry name" value="Flavin_mOase-like"/>
</dbReference>
<comment type="cofactor">
    <cofactor evidence="1">
        <name>FAD</name>
        <dbReference type="ChEBI" id="CHEBI:57692"/>
    </cofactor>
</comment>
<sequence length="498" mass="56544">MKAEKKDTAIEHLDVLIVGAGISGICMAYYLQTRCPQKRFALFEGRQASGGTWDLFQYPGVRSDSDMYTLGYSFRPWQDAKVIADGQSILQYLRETAATFGIDQHIRFNHQVRRATWFSAEARWMVEAVCGPEQKIVSVTCNFLCMCTGYYDYEQGYTPVLPGIEHFTGRIVHPQHWPLDLDYTGKQVVVIGSGATAVTLAPALAEQAAHVTMLQRSPTYIVARSASVDKGRGIHRFLPAWLAYRLARWQSILFGIYFYTLTRRRPEVAKEQLLYQVRQQLGDSYDIETHLTPAYNPWDQRLCLAPDGDFFAAIRAGKVSIVTDQIEAFTEQGIKLRSGDDLAADIIVTATGLTMKIMGGVQLVVDDVPVDLARTLIYRGMMYRDIPNLAFVFGYINASWTLKCELITQRLCRILNYMDRHAYAQCTPRLGDHAIAEEPMLVALTSGYVQRARDMMPRQGSSNPWKMHQNYLRDVWSLRLNHVNDGTMEFTRRTDPQA</sequence>
<keyword evidence="8" id="KW-0812">Transmembrane</keyword>
<dbReference type="GO" id="GO:0050660">
    <property type="term" value="F:flavin adenine dinucleotide binding"/>
    <property type="evidence" value="ECO:0007669"/>
    <property type="project" value="InterPro"/>
</dbReference>
<dbReference type="AlphaFoldDB" id="A0A8J3IRQ4"/>
<dbReference type="InterPro" id="IPR051820">
    <property type="entry name" value="FAD-binding_MO"/>
</dbReference>
<reference evidence="9" key="1">
    <citation type="submission" date="2020-10" db="EMBL/GenBank/DDBJ databases">
        <title>Taxonomic study of unclassified bacteria belonging to the class Ktedonobacteria.</title>
        <authorList>
            <person name="Yabe S."/>
            <person name="Wang C.M."/>
            <person name="Zheng Y."/>
            <person name="Sakai Y."/>
            <person name="Cavaletti L."/>
            <person name="Monciardini P."/>
            <person name="Donadio S."/>
        </authorList>
    </citation>
    <scope>NUCLEOTIDE SEQUENCE</scope>
    <source>
        <strain evidence="9">ID150040</strain>
    </source>
</reference>
<name>A0A8J3IRQ4_9CHLR</name>
<keyword evidence="3" id="KW-0285">Flavoprotein</keyword>
<keyword evidence="7 9" id="KW-0503">Monooxygenase</keyword>
<dbReference type="RefSeq" id="WP_236064988.1">
    <property type="nucleotide sequence ID" value="NZ_BNJK01000001.1"/>
</dbReference>
<organism evidence="9 10">
    <name type="scientific">Reticulibacter mediterranei</name>
    <dbReference type="NCBI Taxonomy" id="2778369"/>
    <lineage>
        <taxon>Bacteria</taxon>
        <taxon>Bacillati</taxon>
        <taxon>Chloroflexota</taxon>
        <taxon>Ktedonobacteria</taxon>
        <taxon>Ktedonobacterales</taxon>
        <taxon>Reticulibacteraceae</taxon>
        <taxon>Reticulibacter</taxon>
    </lineage>
</organism>
<feature type="transmembrane region" description="Helical" evidence="8">
    <location>
        <begin position="12"/>
        <end position="31"/>
    </location>
</feature>
<dbReference type="InterPro" id="IPR036188">
    <property type="entry name" value="FAD/NAD-bd_sf"/>
</dbReference>
<dbReference type="GO" id="GO:0050661">
    <property type="term" value="F:NADP binding"/>
    <property type="evidence" value="ECO:0007669"/>
    <property type="project" value="InterPro"/>
</dbReference>
<keyword evidence="10" id="KW-1185">Reference proteome</keyword>
<evidence type="ECO:0000256" key="5">
    <source>
        <dbReference type="ARBA" id="ARBA00022857"/>
    </source>
</evidence>
<keyword evidence="8" id="KW-1133">Transmembrane helix</keyword>
<dbReference type="GO" id="GO:0004499">
    <property type="term" value="F:N,N-dimethylaniline monooxygenase activity"/>
    <property type="evidence" value="ECO:0007669"/>
    <property type="project" value="InterPro"/>
</dbReference>
<dbReference type="Proteomes" id="UP000597444">
    <property type="component" value="Unassembled WGS sequence"/>
</dbReference>
<gene>
    <name evidence="9" type="ORF">KSF_050740</name>
</gene>
<keyword evidence="8" id="KW-0472">Membrane</keyword>
<dbReference type="PRINTS" id="PR00469">
    <property type="entry name" value="PNDRDTASEII"/>
</dbReference>
<protein>
    <submittedName>
        <fullName evidence="9">Cyclohexanone monooxygenase</fullName>
    </submittedName>
</protein>
<comment type="similarity">
    <text evidence="2">Belongs to the FAD-binding monooxygenase family.</text>
</comment>
<keyword evidence="5" id="KW-0521">NADP</keyword>
<evidence type="ECO:0000256" key="3">
    <source>
        <dbReference type="ARBA" id="ARBA00022630"/>
    </source>
</evidence>
<evidence type="ECO:0000256" key="4">
    <source>
        <dbReference type="ARBA" id="ARBA00022827"/>
    </source>
</evidence>
<dbReference type="Gene3D" id="3.50.50.60">
    <property type="entry name" value="FAD/NAD(P)-binding domain"/>
    <property type="match status" value="2"/>
</dbReference>
<comment type="caution">
    <text evidence="9">The sequence shown here is derived from an EMBL/GenBank/DDBJ whole genome shotgun (WGS) entry which is preliminary data.</text>
</comment>
<dbReference type="PANTHER" id="PTHR43872">
    <property type="entry name" value="MONOOXYGENASE, PUTATIVE (AFU_ORTHOLOGUE AFUA_8G02570)-RELATED"/>
    <property type="match status" value="1"/>
</dbReference>
<evidence type="ECO:0000313" key="9">
    <source>
        <dbReference type="EMBL" id="GHO95026.1"/>
    </source>
</evidence>
<evidence type="ECO:0000256" key="1">
    <source>
        <dbReference type="ARBA" id="ARBA00001974"/>
    </source>
</evidence>
<dbReference type="EMBL" id="BNJK01000001">
    <property type="protein sequence ID" value="GHO95026.1"/>
    <property type="molecule type" value="Genomic_DNA"/>
</dbReference>
<evidence type="ECO:0000256" key="2">
    <source>
        <dbReference type="ARBA" id="ARBA00010139"/>
    </source>
</evidence>
<evidence type="ECO:0000256" key="8">
    <source>
        <dbReference type="SAM" id="Phobius"/>
    </source>
</evidence>